<feature type="domain" description="HTH deoR-type" evidence="6">
    <location>
        <begin position="29"/>
        <end position="84"/>
    </location>
</feature>
<dbReference type="OrthoDB" id="7849339at2"/>
<name>A0A2S9QJ52_9HYPH</name>
<comment type="caution">
    <text evidence="7">The sequence shown here is derived from an EMBL/GenBank/DDBJ whole genome shotgun (WGS) entry which is preliminary data.</text>
</comment>
<dbReference type="InterPro" id="IPR050313">
    <property type="entry name" value="Carb_Metab_HTH_regulators"/>
</dbReference>
<proteinExistence type="predicted"/>
<dbReference type="InterPro" id="IPR018356">
    <property type="entry name" value="Tscrpt_reg_HTH_DeoR_CS"/>
</dbReference>
<dbReference type="SUPFAM" id="SSF46785">
    <property type="entry name" value="Winged helix' DNA-binding domain"/>
    <property type="match status" value="1"/>
</dbReference>
<keyword evidence="3" id="KW-0238">DNA-binding</keyword>
<dbReference type="Pfam" id="PF08220">
    <property type="entry name" value="HTH_DeoR"/>
    <property type="match status" value="1"/>
</dbReference>
<organism evidence="7 8">
    <name type="scientific">Labrys okinawensis</name>
    <dbReference type="NCBI Taxonomy" id="346911"/>
    <lineage>
        <taxon>Bacteria</taxon>
        <taxon>Pseudomonadati</taxon>
        <taxon>Pseudomonadota</taxon>
        <taxon>Alphaproteobacteria</taxon>
        <taxon>Hyphomicrobiales</taxon>
        <taxon>Xanthobacteraceae</taxon>
        <taxon>Labrys</taxon>
    </lineage>
</organism>
<accession>A0A2S9QJ52</accession>
<protein>
    <submittedName>
        <fullName evidence="7">DeoR/GlpR transcriptional regulator</fullName>
    </submittedName>
</protein>
<dbReference type="PROSITE" id="PS51000">
    <property type="entry name" value="HTH_DEOR_2"/>
    <property type="match status" value="1"/>
</dbReference>
<gene>
    <name evidence="7" type="ORF">C5L14_01950</name>
</gene>
<keyword evidence="4" id="KW-0804">Transcription</keyword>
<evidence type="ECO:0000313" key="8">
    <source>
        <dbReference type="Proteomes" id="UP000237682"/>
    </source>
</evidence>
<evidence type="ECO:0000313" key="7">
    <source>
        <dbReference type="EMBL" id="PRH89373.1"/>
    </source>
</evidence>
<evidence type="ECO:0000256" key="2">
    <source>
        <dbReference type="ARBA" id="ARBA00023015"/>
    </source>
</evidence>
<dbReference type="SUPFAM" id="SSF100950">
    <property type="entry name" value="NagB/RpiA/CoA transferase-like"/>
    <property type="match status" value="1"/>
</dbReference>
<dbReference type="AlphaFoldDB" id="A0A2S9QJ52"/>
<dbReference type="GO" id="GO:0003700">
    <property type="term" value="F:DNA-binding transcription factor activity"/>
    <property type="evidence" value="ECO:0007669"/>
    <property type="project" value="InterPro"/>
</dbReference>
<dbReference type="InterPro" id="IPR014036">
    <property type="entry name" value="DeoR-like_C"/>
</dbReference>
<dbReference type="EMBL" id="PUEJ01000001">
    <property type="protein sequence ID" value="PRH89373.1"/>
    <property type="molecule type" value="Genomic_DNA"/>
</dbReference>
<evidence type="ECO:0000256" key="5">
    <source>
        <dbReference type="SAM" id="MobiDB-lite"/>
    </source>
</evidence>
<dbReference type="Pfam" id="PF00455">
    <property type="entry name" value="DeoRC"/>
    <property type="match status" value="1"/>
</dbReference>
<dbReference type="PANTHER" id="PTHR30363:SF4">
    <property type="entry name" value="GLYCEROL-3-PHOSPHATE REGULON REPRESSOR"/>
    <property type="match status" value="1"/>
</dbReference>
<dbReference type="PRINTS" id="PR00037">
    <property type="entry name" value="HTHLACR"/>
</dbReference>
<dbReference type="InterPro" id="IPR036390">
    <property type="entry name" value="WH_DNA-bd_sf"/>
</dbReference>
<evidence type="ECO:0000256" key="3">
    <source>
        <dbReference type="ARBA" id="ARBA00023125"/>
    </source>
</evidence>
<keyword evidence="1" id="KW-0678">Repressor</keyword>
<dbReference type="Proteomes" id="UP000237682">
    <property type="component" value="Unassembled WGS sequence"/>
</dbReference>
<evidence type="ECO:0000259" key="6">
    <source>
        <dbReference type="PROSITE" id="PS51000"/>
    </source>
</evidence>
<dbReference type="GO" id="GO:0003677">
    <property type="term" value="F:DNA binding"/>
    <property type="evidence" value="ECO:0007669"/>
    <property type="project" value="UniProtKB-KW"/>
</dbReference>
<dbReference type="Gene3D" id="1.10.10.10">
    <property type="entry name" value="Winged helix-like DNA-binding domain superfamily/Winged helix DNA-binding domain"/>
    <property type="match status" value="1"/>
</dbReference>
<dbReference type="InterPro" id="IPR001034">
    <property type="entry name" value="DeoR_HTH"/>
</dbReference>
<evidence type="ECO:0000256" key="4">
    <source>
        <dbReference type="ARBA" id="ARBA00023163"/>
    </source>
</evidence>
<dbReference type="InterPro" id="IPR037171">
    <property type="entry name" value="NagB/RpiA_transferase-like"/>
</dbReference>
<dbReference type="RefSeq" id="WP_105860337.1">
    <property type="nucleotide sequence ID" value="NZ_PUEJ01000001.1"/>
</dbReference>
<keyword evidence="8" id="KW-1185">Reference proteome</keyword>
<feature type="region of interest" description="Disordered" evidence="5">
    <location>
        <begin position="1"/>
        <end position="30"/>
    </location>
</feature>
<dbReference type="SMART" id="SM00420">
    <property type="entry name" value="HTH_DEOR"/>
    <property type="match status" value="1"/>
</dbReference>
<sequence>MASDAPSAEKEDRYPRPAQPSQERDRLSKEVRQQRIIAQLSAAPTLRASELAAALGVSGETIRRDLLELHEQGLINRTYGGASRPFAHEPSRSDRRHVMIAEREAIAAAVSAMILPKEVLMLGGGTTTYHVARFLAARNRDITVITHDFAAAMALGTNPTIRVLFCAGRLHASEGYLLGSQTIASINGYEANRAIVGATGLGARGIYDADEEAGAVYAAMVQRAAEAIVVADHAKFDQLAVAICSRWDAIDRLVTDRQPQGSLAGGLKEAGTEIIVAGPRNENAGEGTR</sequence>
<dbReference type="PROSITE" id="PS00894">
    <property type="entry name" value="HTH_DEOR_1"/>
    <property type="match status" value="1"/>
</dbReference>
<keyword evidence="2" id="KW-0805">Transcription regulation</keyword>
<evidence type="ECO:0000256" key="1">
    <source>
        <dbReference type="ARBA" id="ARBA00022491"/>
    </source>
</evidence>
<dbReference type="SMART" id="SM01134">
    <property type="entry name" value="DeoRC"/>
    <property type="match status" value="1"/>
</dbReference>
<reference evidence="7 8" key="1">
    <citation type="submission" date="2018-02" db="EMBL/GenBank/DDBJ databases">
        <title>Whole genome sequencing of endophytic bacterium.</title>
        <authorList>
            <person name="Eedara R."/>
            <person name="Podile A.R."/>
        </authorList>
    </citation>
    <scope>NUCLEOTIDE SEQUENCE [LARGE SCALE GENOMIC DNA]</scope>
    <source>
        <strain evidence="7 8">RP1T</strain>
    </source>
</reference>
<dbReference type="InterPro" id="IPR036388">
    <property type="entry name" value="WH-like_DNA-bd_sf"/>
</dbReference>
<dbReference type="PANTHER" id="PTHR30363">
    <property type="entry name" value="HTH-TYPE TRANSCRIPTIONAL REGULATOR SRLR-RELATED"/>
    <property type="match status" value="1"/>
</dbReference>